<evidence type="ECO:0000256" key="5">
    <source>
        <dbReference type="ARBA" id="ARBA00012404"/>
    </source>
</evidence>
<dbReference type="InterPro" id="IPR001086">
    <property type="entry name" value="Preph_deHydtase"/>
</dbReference>
<dbReference type="GO" id="GO:0009094">
    <property type="term" value="P:L-phenylalanine biosynthetic process"/>
    <property type="evidence" value="ECO:0007669"/>
    <property type="project" value="UniProtKB-UniPathway"/>
</dbReference>
<sequence length="220" mass="24314">MLIKSIARITFVRDLTGWILMISLLGSCLSNKINPVTKIAYLGPPASFTHLAAGKKFPSQTLIFQNSIEDCFRSVRSGSVEKAVVPLKNSIGGIVLPTEKALKEFPDIQVEDSLELPISQNLMIVPGTITVKKIYSHPQALRQSRHFIDSLYPAVPRIEYSSTSAAAQWVSDHPAENGAAIANTEAARLYKLKIINSDIQDDKNNRTKFIIISKKNKELP</sequence>
<dbReference type="Gene3D" id="3.40.190.10">
    <property type="entry name" value="Periplasmic binding protein-like II"/>
    <property type="match status" value="2"/>
</dbReference>
<dbReference type="PANTHER" id="PTHR21022">
    <property type="entry name" value="PREPHENATE DEHYDRATASE P PROTEIN"/>
    <property type="match status" value="1"/>
</dbReference>
<dbReference type="FunFam" id="3.40.190.10:FF:000034">
    <property type="entry name" value="Chorismate mutase/prephenate dehydratase"/>
    <property type="match status" value="1"/>
</dbReference>
<evidence type="ECO:0000256" key="14">
    <source>
        <dbReference type="ARBA" id="ARBA00047848"/>
    </source>
</evidence>
<dbReference type="PROSITE" id="PS51257">
    <property type="entry name" value="PROKAR_LIPOPROTEIN"/>
    <property type="match status" value="1"/>
</dbReference>
<comment type="function">
    <text evidence="2">Catalyzes the Claisen rearrangement of chorismate to prephenate and the decarboxylation/dehydration of prephenate to phenylpyruvate.</text>
</comment>
<evidence type="ECO:0000256" key="1">
    <source>
        <dbReference type="ARBA" id="ARBA00000824"/>
    </source>
</evidence>
<reference evidence="16 17" key="1">
    <citation type="submission" date="2018-04" db="EMBL/GenBank/DDBJ databases">
        <title>Draft Genome Sequence of Phosphate-Solubilizing Chryseobacterium sp. ISE14 that is a Biocontrol and Plant Growth-Promoting Rhizobacterium Isolated from Cucumber.</title>
        <authorList>
            <person name="Jeong J.-J."/>
            <person name="Sang M.K."/>
            <person name="Choi I.-G."/>
            <person name="Kim K.D."/>
        </authorList>
    </citation>
    <scope>NUCLEOTIDE SEQUENCE [LARGE SCALE GENOMIC DNA]</scope>
    <source>
        <strain evidence="16 17">ISE14</strain>
    </source>
</reference>
<evidence type="ECO:0000256" key="10">
    <source>
        <dbReference type="ARBA" id="ARBA00023222"/>
    </source>
</evidence>
<dbReference type="GO" id="GO:0005737">
    <property type="term" value="C:cytoplasm"/>
    <property type="evidence" value="ECO:0007669"/>
    <property type="project" value="TreeGrafter"/>
</dbReference>
<comment type="pathway">
    <text evidence="4">Metabolic intermediate biosynthesis; prephenate biosynthesis; prephenate from chorismate: step 1/1.</text>
</comment>
<dbReference type="GO" id="GO:0004664">
    <property type="term" value="F:prephenate dehydratase activity"/>
    <property type="evidence" value="ECO:0007669"/>
    <property type="project" value="UniProtKB-EC"/>
</dbReference>
<evidence type="ECO:0000256" key="8">
    <source>
        <dbReference type="ARBA" id="ARBA00022605"/>
    </source>
</evidence>
<evidence type="ECO:0000256" key="9">
    <source>
        <dbReference type="ARBA" id="ARBA00023141"/>
    </source>
</evidence>
<evidence type="ECO:0000256" key="3">
    <source>
        <dbReference type="ARBA" id="ARBA00004741"/>
    </source>
</evidence>
<dbReference type="EMBL" id="PPED02000001">
    <property type="protein sequence ID" value="PWN71497.1"/>
    <property type="molecule type" value="Genomic_DNA"/>
</dbReference>
<accession>A0A316XCS3</accession>
<gene>
    <name evidence="16" type="ORF">C1631_002390</name>
</gene>
<keyword evidence="10" id="KW-0584">Phenylalanine biosynthesis</keyword>
<dbReference type="Proteomes" id="UP000236594">
    <property type="component" value="Unassembled WGS sequence"/>
</dbReference>
<comment type="pathway">
    <text evidence="3">Amino-acid biosynthesis; L-phenylalanine biosynthesis; phenylpyruvate from prephenate: step 1/1.</text>
</comment>
<dbReference type="UniPathway" id="UPA00121">
    <property type="reaction ID" value="UER00345"/>
</dbReference>
<comment type="catalytic activity">
    <reaction evidence="14">
        <text>prephenate + H(+) = 3-phenylpyruvate + CO2 + H2O</text>
        <dbReference type="Rhea" id="RHEA:21648"/>
        <dbReference type="ChEBI" id="CHEBI:15377"/>
        <dbReference type="ChEBI" id="CHEBI:15378"/>
        <dbReference type="ChEBI" id="CHEBI:16526"/>
        <dbReference type="ChEBI" id="CHEBI:18005"/>
        <dbReference type="ChEBI" id="CHEBI:29934"/>
        <dbReference type="EC" id="4.2.1.51"/>
    </reaction>
</comment>
<protein>
    <recommendedName>
        <fullName evidence="7">Bifunctional chorismate mutase/prephenate dehydratase</fullName>
        <ecNumber evidence="6">4.2.1.51</ecNumber>
        <ecNumber evidence="5">5.4.99.5</ecNumber>
    </recommendedName>
    <alternativeName>
        <fullName evidence="13">Chorismate mutase-prephenate dehydratase</fullName>
    </alternativeName>
    <alternativeName>
        <fullName evidence="12">p-protein</fullName>
    </alternativeName>
</protein>
<dbReference type="OrthoDB" id="9802281at2"/>
<dbReference type="CDD" id="cd13532">
    <property type="entry name" value="PBP2_PDT_like"/>
    <property type="match status" value="1"/>
</dbReference>
<dbReference type="EC" id="5.4.99.5" evidence="5"/>
<dbReference type="EC" id="4.2.1.51" evidence="6"/>
<keyword evidence="9" id="KW-0057">Aromatic amino acid biosynthesis</keyword>
<dbReference type="SUPFAM" id="SSF53850">
    <property type="entry name" value="Periplasmic binding protein-like II"/>
    <property type="match status" value="1"/>
</dbReference>
<evidence type="ECO:0000256" key="11">
    <source>
        <dbReference type="ARBA" id="ARBA00023239"/>
    </source>
</evidence>
<dbReference type="PANTHER" id="PTHR21022:SF19">
    <property type="entry name" value="PREPHENATE DEHYDRATASE-RELATED"/>
    <property type="match status" value="1"/>
</dbReference>
<dbReference type="PROSITE" id="PS51171">
    <property type="entry name" value="PREPHENATE_DEHYDR_3"/>
    <property type="match status" value="1"/>
</dbReference>
<keyword evidence="17" id="KW-1185">Reference proteome</keyword>
<evidence type="ECO:0000256" key="7">
    <source>
        <dbReference type="ARBA" id="ARBA00014401"/>
    </source>
</evidence>
<dbReference type="RefSeq" id="WP_109710197.1">
    <property type="nucleotide sequence ID" value="NZ_PPED02000001.1"/>
</dbReference>
<evidence type="ECO:0000256" key="13">
    <source>
        <dbReference type="ARBA" id="ARBA00031520"/>
    </source>
</evidence>
<evidence type="ECO:0000256" key="12">
    <source>
        <dbReference type="ARBA" id="ARBA00031175"/>
    </source>
</evidence>
<dbReference type="AlphaFoldDB" id="A0A316XCS3"/>
<comment type="catalytic activity">
    <reaction evidence="1">
        <text>chorismate = prephenate</text>
        <dbReference type="Rhea" id="RHEA:13897"/>
        <dbReference type="ChEBI" id="CHEBI:29748"/>
        <dbReference type="ChEBI" id="CHEBI:29934"/>
        <dbReference type="EC" id="5.4.99.5"/>
    </reaction>
</comment>
<dbReference type="GO" id="GO:0004106">
    <property type="term" value="F:chorismate mutase activity"/>
    <property type="evidence" value="ECO:0007669"/>
    <property type="project" value="UniProtKB-EC"/>
</dbReference>
<comment type="caution">
    <text evidence="16">The sequence shown here is derived from an EMBL/GenBank/DDBJ whole genome shotgun (WGS) entry which is preliminary data.</text>
</comment>
<keyword evidence="8" id="KW-0028">Amino-acid biosynthesis</keyword>
<dbReference type="Pfam" id="PF00800">
    <property type="entry name" value="PDT"/>
    <property type="match status" value="1"/>
</dbReference>
<name>A0A316XCS3_9FLAO</name>
<feature type="domain" description="Prephenate dehydratase" evidence="15">
    <location>
        <begin position="38"/>
        <end position="214"/>
    </location>
</feature>
<evidence type="ECO:0000313" key="16">
    <source>
        <dbReference type="EMBL" id="PWN71497.1"/>
    </source>
</evidence>
<keyword evidence="11 16" id="KW-0456">Lyase</keyword>
<evidence type="ECO:0000259" key="15">
    <source>
        <dbReference type="PROSITE" id="PS51171"/>
    </source>
</evidence>
<evidence type="ECO:0000256" key="2">
    <source>
        <dbReference type="ARBA" id="ARBA00002364"/>
    </source>
</evidence>
<organism evidence="16 17">
    <name type="scientific">Chryseobacterium phosphatilyticum</name>
    <dbReference type="NCBI Taxonomy" id="475075"/>
    <lineage>
        <taxon>Bacteria</taxon>
        <taxon>Pseudomonadati</taxon>
        <taxon>Bacteroidota</taxon>
        <taxon>Flavobacteriia</taxon>
        <taxon>Flavobacteriales</taxon>
        <taxon>Weeksellaceae</taxon>
        <taxon>Chryseobacterium group</taxon>
        <taxon>Chryseobacterium</taxon>
    </lineage>
</organism>
<proteinExistence type="predicted"/>
<evidence type="ECO:0000256" key="4">
    <source>
        <dbReference type="ARBA" id="ARBA00004817"/>
    </source>
</evidence>
<evidence type="ECO:0000256" key="6">
    <source>
        <dbReference type="ARBA" id="ARBA00013147"/>
    </source>
</evidence>
<evidence type="ECO:0000313" key="17">
    <source>
        <dbReference type="Proteomes" id="UP000236594"/>
    </source>
</evidence>